<gene>
    <name evidence="7" type="ORF">U1T56_12115</name>
</gene>
<organism evidence="7 8">
    <name type="scientific">Benzoatithermus flavus</name>
    <dbReference type="NCBI Taxonomy" id="3108223"/>
    <lineage>
        <taxon>Bacteria</taxon>
        <taxon>Pseudomonadati</taxon>
        <taxon>Pseudomonadota</taxon>
        <taxon>Alphaproteobacteria</taxon>
        <taxon>Geminicoccales</taxon>
        <taxon>Geminicoccaceae</taxon>
        <taxon>Benzoatithermus</taxon>
    </lineage>
</organism>
<accession>A0ABU8XU31</accession>
<dbReference type="InterPro" id="IPR047640">
    <property type="entry name" value="RpiR-like"/>
</dbReference>
<dbReference type="CDD" id="cd05013">
    <property type="entry name" value="SIS_RpiR"/>
    <property type="match status" value="1"/>
</dbReference>
<evidence type="ECO:0000256" key="2">
    <source>
        <dbReference type="ARBA" id="ARBA00023125"/>
    </source>
</evidence>
<name>A0ABU8XU31_9PROT</name>
<dbReference type="EMBL" id="JBBLZC010000011">
    <property type="protein sequence ID" value="MEK0083898.1"/>
    <property type="molecule type" value="Genomic_DNA"/>
</dbReference>
<sequence length="302" mass="32702">MTTSYDLLKAEIAARCPSLSPRLRQVAEFALTHPDDMALETIAVIAERAKVPPSSLIRFANAFGFDGFSAMQRVFRRQLVERSSDYAARIRALRQSDAAASPASLLDRLVEAGIRSLDQLRHSTRPEQLERAAALLARAEVIHVVGQRRAFAVASYLSYAFGQLGPRTHLLDGIGGTTLQQANFIGERDVLVVISFAPYAPETLAVAHRAGERGVPIVVLTDGPLSPLLPLAEVAFELQDAELQGFRSLSTTMCLALALVVQLGQKLGEDGKGRRSSRPARRARVEARRAETEAPEPADAAG</sequence>
<dbReference type="PROSITE" id="PS51071">
    <property type="entry name" value="HTH_RPIR"/>
    <property type="match status" value="1"/>
</dbReference>
<dbReference type="Gene3D" id="1.10.10.10">
    <property type="entry name" value="Winged helix-like DNA-binding domain superfamily/Winged helix DNA-binding domain"/>
    <property type="match status" value="1"/>
</dbReference>
<dbReference type="InterPro" id="IPR000281">
    <property type="entry name" value="HTH_RpiR"/>
</dbReference>
<dbReference type="SUPFAM" id="SSF46689">
    <property type="entry name" value="Homeodomain-like"/>
    <property type="match status" value="1"/>
</dbReference>
<feature type="compositionally biased region" description="Basic and acidic residues" evidence="4">
    <location>
        <begin position="283"/>
        <end position="292"/>
    </location>
</feature>
<keyword evidence="1" id="KW-0805">Transcription regulation</keyword>
<dbReference type="InterPro" id="IPR009057">
    <property type="entry name" value="Homeodomain-like_sf"/>
</dbReference>
<feature type="domain" description="HTH rpiR-type" evidence="5">
    <location>
        <begin position="6"/>
        <end position="82"/>
    </location>
</feature>
<evidence type="ECO:0000256" key="1">
    <source>
        <dbReference type="ARBA" id="ARBA00023015"/>
    </source>
</evidence>
<evidence type="ECO:0000259" key="6">
    <source>
        <dbReference type="PROSITE" id="PS51464"/>
    </source>
</evidence>
<keyword evidence="3" id="KW-0804">Transcription</keyword>
<dbReference type="Pfam" id="PF01418">
    <property type="entry name" value="HTH_6"/>
    <property type="match status" value="1"/>
</dbReference>
<keyword evidence="2" id="KW-0238">DNA-binding</keyword>
<protein>
    <submittedName>
        <fullName evidence="7">MurR/RpiR family transcriptional regulator</fullName>
    </submittedName>
</protein>
<comment type="caution">
    <text evidence="7">The sequence shown here is derived from an EMBL/GenBank/DDBJ whole genome shotgun (WGS) entry which is preliminary data.</text>
</comment>
<evidence type="ECO:0000259" key="5">
    <source>
        <dbReference type="PROSITE" id="PS51071"/>
    </source>
</evidence>
<dbReference type="RefSeq" id="WP_418159749.1">
    <property type="nucleotide sequence ID" value="NZ_JBBLZC010000011.1"/>
</dbReference>
<feature type="region of interest" description="Disordered" evidence="4">
    <location>
        <begin position="269"/>
        <end position="302"/>
    </location>
</feature>
<dbReference type="InterPro" id="IPR036388">
    <property type="entry name" value="WH-like_DNA-bd_sf"/>
</dbReference>
<dbReference type="InterPro" id="IPR035472">
    <property type="entry name" value="RpiR-like_SIS"/>
</dbReference>
<dbReference type="PANTHER" id="PTHR30514:SF20">
    <property type="entry name" value="TRANSCRIPTIONAL REGULATOR"/>
    <property type="match status" value="1"/>
</dbReference>
<dbReference type="InterPro" id="IPR046348">
    <property type="entry name" value="SIS_dom_sf"/>
</dbReference>
<dbReference type="SUPFAM" id="SSF53697">
    <property type="entry name" value="SIS domain"/>
    <property type="match status" value="1"/>
</dbReference>
<evidence type="ECO:0000256" key="4">
    <source>
        <dbReference type="SAM" id="MobiDB-lite"/>
    </source>
</evidence>
<dbReference type="Proteomes" id="UP001375743">
    <property type="component" value="Unassembled WGS sequence"/>
</dbReference>
<dbReference type="InterPro" id="IPR001347">
    <property type="entry name" value="SIS_dom"/>
</dbReference>
<dbReference type="PROSITE" id="PS51464">
    <property type="entry name" value="SIS"/>
    <property type="match status" value="1"/>
</dbReference>
<reference evidence="7 8" key="1">
    <citation type="submission" date="2024-01" db="EMBL/GenBank/DDBJ databases">
        <title>Multi-omics insights into the function and evolution of sodium benzoate biodegradation pathways in Benzoatithermus flavus gen. nov., sp. nov. from hot spring.</title>
        <authorList>
            <person name="Hu C.-J."/>
            <person name="Li W.-J."/>
        </authorList>
    </citation>
    <scope>NUCLEOTIDE SEQUENCE [LARGE SCALE GENOMIC DNA]</scope>
    <source>
        <strain evidence="7 8">SYSU G07066</strain>
    </source>
</reference>
<evidence type="ECO:0000313" key="7">
    <source>
        <dbReference type="EMBL" id="MEK0083898.1"/>
    </source>
</evidence>
<dbReference type="Pfam" id="PF01380">
    <property type="entry name" value="SIS"/>
    <property type="match status" value="1"/>
</dbReference>
<dbReference type="PANTHER" id="PTHR30514">
    <property type="entry name" value="GLUCOKINASE"/>
    <property type="match status" value="1"/>
</dbReference>
<keyword evidence="8" id="KW-1185">Reference proteome</keyword>
<feature type="domain" description="SIS" evidence="6">
    <location>
        <begin position="132"/>
        <end position="269"/>
    </location>
</feature>
<evidence type="ECO:0000256" key="3">
    <source>
        <dbReference type="ARBA" id="ARBA00023163"/>
    </source>
</evidence>
<dbReference type="Gene3D" id="3.40.50.10490">
    <property type="entry name" value="Glucose-6-phosphate isomerase like protein, domain 1"/>
    <property type="match status" value="1"/>
</dbReference>
<proteinExistence type="predicted"/>
<evidence type="ECO:0000313" key="8">
    <source>
        <dbReference type="Proteomes" id="UP001375743"/>
    </source>
</evidence>